<evidence type="ECO:0000256" key="12">
    <source>
        <dbReference type="SAM" id="Phobius"/>
    </source>
</evidence>
<evidence type="ECO:0000256" key="5">
    <source>
        <dbReference type="ARBA" id="ARBA00022475"/>
    </source>
</evidence>
<keyword evidence="10 12" id="KW-0472">Membrane</keyword>
<dbReference type="Proteomes" id="UP001597102">
    <property type="component" value="Unassembled WGS sequence"/>
</dbReference>
<feature type="transmembrane region" description="Helical" evidence="12">
    <location>
        <begin position="357"/>
        <end position="376"/>
    </location>
</feature>
<evidence type="ECO:0000256" key="3">
    <source>
        <dbReference type="ARBA" id="ARBA00022448"/>
    </source>
</evidence>
<evidence type="ECO:0000256" key="4">
    <source>
        <dbReference type="ARBA" id="ARBA00022449"/>
    </source>
</evidence>
<organism evidence="14 15">
    <name type="scientific">Methyloligella solikamskensis</name>
    <dbReference type="NCBI Taxonomy" id="1177756"/>
    <lineage>
        <taxon>Bacteria</taxon>
        <taxon>Pseudomonadati</taxon>
        <taxon>Pseudomonadota</taxon>
        <taxon>Alphaproteobacteria</taxon>
        <taxon>Hyphomicrobiales</taxon>
        <taxon>Hyphomicrobiaceae</taxon>
        <taxon>Methyloligella</taxon>
    </lineage>
</organism>
<feature type="transmembrane region" description="Helical" evidence="12">
    <location>
        <begin position="6"/>
        <end position="24"/>
    </location>
</feature>
<proteinExistence type="inferred from homology"/>
<evidence type="ECO:0000256" key="8">
    <source>
        <dbReference type="ARBA" id="ARBA00023053"/>
    </source>
</evidence>
<keyword evidence="3" id="KW-0813">Transport</keyword>
<feature type="transmembrane region" description="Helical" evidence="12">
    <location>
        <begin position="235"/>
        <end position="252"/>
    </location>
</feature>
<evidence type="ECO:0000256" key="9">
    <source>
        <dbReference type="ARBA" id="ARBA00023065"/>
    </source>
</evidence>
<keyword evidence="15" id="KW-1185">Reference proteome</keyword>
<reference evidence="15" key="1">
    <citation type="journal article" date="2019" name="Int. J. Syst. Evol. Microbiol.">
        <title>The Global Catalogue of Microorganisms (GCM) 10K type strain sequencing project: providing services to taxonomists for standard genome sequencing and annotation.</title>
        <authorList>
            <consortium name="The Broad Institute Genomics Platform"/>
            <consortium name="The Broad Institute Genome Sequencing Center for Infectious Disease"/>
            <person name="Wu L."/>
            <person name="Ma J."/>
        </authorList>
    </citation>
    <scope>NUCLEOTIDE SEQUENCE [LARGE SCALE GENOMIC DNA]</scope>
    <source>
        <strain evidence="15">CCUG 61697</strain>
    </source>
</reference>
<feature type="transmembrane region" description="Helical" evidence="12">
    <location>
        <begin position="291"/>
        <end position="314"/>
    </location>
</feature>
<keyword evidence="11" id="KW-0739">Sodium transport</keyword>
<comment type="subcellular location">
    <subcellularLocation>
        <location evidence="1">Cell membrane</location>
        <topology evidence="1">Multi-pass membrane protein</topology>
    </subcellularLocation>
</comment>
<name>A0ABW3J820_9HYPH</name>
<dbReference type="PANTHER" id="PTHR10110:SF195">
    <property type="entry name" value="NA(+)_H(+) ANTIPORTER NHAS2"/>
    <property type="match status" value="1"/>
</dbReference>
<dbReference type="RefSeq" id="WP_379087051.1">
    <property type="nucleotide sequence ID" value="NZ_JBHTJO010000001.1"/>
</dbReference>
<feature type="transmembrane region" description="Helical" evidence="12">
    <location>
        <begin position="129"/>
        <end position="152"/>
    </location>
</feature>
<evidence type="ECO:0000256" key="10">
    <source>
        <dbReference type="ARBA" id="ARBA00023136"/>
    </source>
</evidence>
<evidence type="ECO:0000313" key="15">
    <source>
        <dbReference type="Proteomes" id="UP001597102"/>
    </source>
</evidence>
<feature type="transmembrane region" description="Helical" evidence="12">
    <location>
        <begin position="101"/>
        <end position="123"/>
    </location>
</feature>
<feature type="transmembrane region" description="Helical" evidence="12">
    <location>
        <begin position="388"/>
        <end position="412"/>
    </location>
</feature>
<evidence type="ECO:0000259" key="13">
    <source>
        <dbReference type="Pfam" id="PF00999"/>
    </source>
</evidence>
<keyword evidence="6 12" id="KW-0812">Transmembrane</keyword>
<gene>
    <name evidence="14" type="ORF">ACFQ2F_05780</name>
</gene>
<feature type="transmembrane region" description="Helical" evidence="12">
    <location>
        <begin position="258"/>
        <end position="279"/>
    </location>
</feature>
<dbReference type="PANTHER" id="PTHR10110">
    <property type="entry name" value="SODIUM/HYDROGEN EXCHANGER"/>
    <property type="match status" value="1"/>
</dbReference>
<feature type="transmembrane region" description="Helical" evidence="12">
    <location>
        <begin position="72"/>
        <end position="94"/>
    </location>
</feature>
<evidence type="ECO:0000256" key="7">
    <source>
        <dbReference type="ARBA" id="ARBA00022989"/>
    </source>
</evidence>
<keyword evidence="4" id="KW-0050">Antiport</keyword>
<dbReference type="EMBL" id="JBHTJO010000001">
    <property type="protein sequence ID" value="MFD0986602.1"/>
    <property type="molecule type" value="Genomic_DNA"/>
</dbReference>
<dbReference type="Pfam" id="PF00999">
    <property type="entry name" value="Na_H_Exchanger"/>
    <property type="match status" value="1"/>
</dbReference>
<feature type="transmembrane region" description="Helical" evidence="12">
    <location>
        <begin position="173"/>
        <end position="193"/>
    </location>
</feature>
<evidence type="ECO:0000256" key="1">
    <source>
        <dbReference type="ARBA" id="ARBA00004651"/>
    </source>
</evidence>
<evidence type="ECO:0000256" key="6">
    <source>
        <dbReference type="ARBA" id="ARBA00022692"/>
    </source>
</evidence>
<sequence>MSLFEIIAGLLVLTALFAWLNHRVIGLPHNVGLLVMAFAASLVLVGLELMVPETPIFAELTDTIQEIDFSETLLHGMLGFLLFAGALQVDLGLLKDRAWAVGLMATLGVVISTIIIAVGVWYAGTLVGLPISFAWALVFGALISPTDPIAVLAILKHAGVPKTLEMDMAGESLFNDGVGVVLFTILLAAAVSGDQNGIDFLELGRLFFAEALGGAALGLATGYISYLAMRQIDDYPIEIIISLALVMATYAIAEHLHISGPIAVVTAGVLIGNRGAAIAMSETTRRHLFDFWTVIDEILNSLLFLLIGLEVLVLKFDAAFAPFAGLAVPIVLFGRLMAVTISVFALKAWEEFAKGTIPILTWGGVRGGISVALALSIPNVDEKPALLAATYCVALFTILVQGLTLPTVIRWFGTEEQPELKV</sequence>
<protein>
    <submittedName>
        <fullName evidence="14">Cation:proton antiporter</fullName>
    </submittedName>
</protein>
<dbReference type="InterPro" id="IPR018422">
    <property type="entry name" value="Cation/H_exchanger_CPA1"/>
</dbReference>
<feature type="transmembrane region" description="Helical" evidence="12">
    <location>
        <begin position="320"/>
        <end position="345"/>
    </location>
</feature>
<keyword evidence="8" id="KW-0915">Sodium</keyword>
<evidence type="ECO:0000256" key="11">
    <source>
        <dbReference type="ARBA" id="ARBA00023201"/>
    </source>
</evidence>
<accession>A0ABW3J820</accession>
<dbReference type="Gene3D" id="6.10.140.1330">
    <property type="match status" value="1"/>
</dbReference>
<keyword evidence="7 12" id="KW-1133">Transmembrane helix</keyword>
<dbReference type="InterPro" id="IPR006153">
    <property type="entry name" value="Cation/H_exchanger_TM"/>
</dbReference>
<keyword evidence="9" id="KW-0406">Ion transport</keyword>
<evidence type="ECO:0000313" key="14">
    <source>
        <dbReference type="EMBL" id="MFD0986602.1"/>
    </source>
</evidence>
<feature type="transmembrane region" description="Helical" evidence="12">
    <location>
        <begin position="205"/>
        <end position="228"/>
    </location>
</feature>
<feature type="transmembrane region" description="Helical" evidence="12">
    <location>
        <begin position="31"/>
        <end position="52"/>
    </location>
</feature>
<evidence type="ECO:0000256" key="2">
    <source>
        <dbReference type="ARBA" id="ARBA00007367"/>
    </source>
</evidence>
<keyword evidence="5" id="KW-1003">Cell membrane</keyword>
<comment type="similarity">
    <text evidence="2">Belongs to the monovalent cation:proton antiporter 1 (CPA1) transporter (TC 2.A.36) family.</text>
</comment>
<comment type="caution">
    <text evidence="14">The sequence shown here is derived from an EMBL/GenBank/DDBJ whole genome shotgun (WGS) entry which is preliminary data.</text>
</comment>
<feature type="domain" description="Cation/H+ exchanger transmembrane" evidence="13">
    <location>
        <begin position="12"/>
        <end position="411"/>
    </location>
</feature>